<dbReference type="InterPro" id="IPR048472">
    <property type="entry name" value="DNA_pol_IIIA_C"/>
</dbReference>
<feature type="domain" description="DNA polymerase III subunit alpha C-terminal" evidence="1">
    <location>
        <begin position="2"/>
        <end position="35"/>
    </location>
</feature>
<accession>F3C4A2</accession>
<dbReference type="Pfam" id="PF20914">
    <property type="entry name" value="DNA_pol_IIIA_C"/>
    <property type="match status" value="1"/>
</dbReference>
<keyword evidence="2" id="KW-0808">Transferase</keyword>
<dbReference type="EMBL" id="ADWY01000531">
    <property type="protein sequence ID" value="EGH12298.1"/>
    <property type="molecule type" value="Genomic_DNA"/>
</dbReference>
<sequence>MDYTGQDARALLQLGEAWRIDPADSLIQALRDQFGRENVFLQYR</sequence>
<dbReference type="HOGENOM" id="CLU_3220940_0_0_6"/>
<name>F3C4A2_PSESG</name>
<dbReference type="GO" id="GO:0003887">
    <property type="term" value="F:DNA-directed DNA polymerase activity"/>
    <property type="evidence" value="ECO:0007669"/>
    <property type="project" value="UniProtKB-EC"/>
</dbReference>
<organism evidence="2 3">
    <name type="scientific">Pseudomonas savastanoi pv. glycinea str. race 4</name>
    <dbReference type="NCBI Taxonomy" id="875330"/>
    <lineage>
        <taxon>Bacteria</taxon>
        <taxon>Pseudomonadati</taxon>
        <taxon>Pseudomonadota</taxon>
        <taxon>Gammaproteobacteria</taxon>
        <taxon>Pseudomonadales</taxon>
        <taxon>Pseudomonadaceae</taxon>
        <taxon>Pseudomonas</taxon>
    </lineage>
</organism>
<protein>
    <submittedName>
        <fullName evidence="2">DNA polymerase III subunit alpha</fullName>
        <ecNumber evidence="2">2.7.7.7</ecNumber>
    </submittedName>
</protein>
<dbReference type="AlphaFoldDB" id="F3C4A2"/>
<keyword evidence="2" id="KW-0548">Nucleotidyltransferase</keyword>
<evidence type="ECO:0000259" key="1">
    <source>
        <dbReference type="Pfam" id="PF20914"/>
    </source>
</evidence>
<proteinExistence type="predicted"/>
<dbReference type="EC" id="2.7.7.7" evidence="2"/>
<dbReference type="Proteomes" id="UP000005466">
    <property type="component" value="Unassembled WGS sequence"/>
</dbReference>
<reference evidence="2 3" key="1">
    <citation type="journal article" date="2011" name="PLoS Pathog.">
        <title>Dynamic evolution of pathogenicity revealed by sequencing and comparative genomics of 19 Pseudomonas syringae isolates.</title>
        <authorList>
            <person name="Baltrus D.A."/>
            <person name="Nishimura M.T."/>
            <person name="Romanchuk A."/>
            <person name="Chang J.H."/>
            <person name="Mukhtar M.S."/>
            <person name="Cherkis K."/>
            <person name="Roach J."/>
            <person name="Grant S.R."/>
            <person name="Jones C.D."/>
            <person name="Dangl J.L."/>
        </authorList>
    </citation>
    <scope>NUCLEOTIDE SEQUENCE [LARGE SCALE GENOMIC DNA]</scope>
    <source>
        <strain evidence="3">race 4</strain>
    </source>
</reference>
<evidence type="ECO:0000313" key="2">
    <source>
        <dbReference type="EMBL" id="EGH12298.1"/>
    </source>
</evidence>
<evidence type="ECO:0000313" key="3">
    <source>
        <dbReference type="Proteomes" id="UP000005466"/>
    </source>
</evidence>
<comment type="caution">
    <text evidence="2">The sequence shown here is derived from an EMBL/GenBank/DDBJ whole genome shotgun (WGS) entry which is preliminary data.</text>
</comment>
<gene>
    <name evidence="2" type="primary">dnaE</name>
    <name evidence="2" type="ORF">Pgy4_12236</name>
</gene>